<dbReference type="Pfam" id="PF06013">
    <property type="entry name" value="WXG100"/>
    <property type="match status" value="1"/>
</dbReference>
<dbReference type="EMBL" id="BSCH01000022">
    <property type="protein sequence ID" value="GLG91569.1"/>
    <property type="molecule type" value="Genomic_DNA"/>
</dbReference>
<name>A0A9W6CFC4_9FIRM</name>
<dbReference type="SUPFAM" id="SSF140453">
    <property type="entry name" value="EsxAB dimer-like"/>
    <property type="match status" value="1"/>
</dbReference>
<evidence type="ECO:0000256" key="1">
    <source>
        <dbReference type="RuleBase" id="RU362001"/>
    </source>
</evidence>
<dbReference type="AlphaFoldDB" id="A0A9W6CFC4"/>
<gene>
    <name evidence="2" type="ORF">Selli2_29960</name>
</gene>
<dbReference type="RefSeq" id="WP_281845745.1">
    <property type="nucleotide sequence ID" value="NZ_BSCH01000022.1"/>
</dbReference>
<reference evidence="2" key="1">
    <citation type="submission" date="2022-11" db="EMBL/GenBank/DDBJ databases">
        <title>Draft genome sequence of Sellimonas catena strain 18CBH55.</title>
        <authorList>
            <person name="Atsushi H."/>
            <person name="Moriya O."/>
            <person name="Mitsuo S."/>
        </authorList>
    </citation>
    <scope>NUCLEOTIDE SEQUENCE</scope>
    <source>
        <strain evidence="2">18CBH55</strain>
    </source>
</reference>
<dbReference type="InterPro" id="IPR036689">
    <property type="entry name" value="ESAT-6-like_sf"/>
</dbReference>
<comment type="caution">
    <text evidence="2">The sequence shown here is derived from an EMBL/GenBank/DDBJ whole genome shotgun (WGS) entry which is preliminary data.</text>
</comment>
<dbReference type="NCBIfam" id="TIGR03930">
    <property type="entry name" value="WXG100_ESAT6"/>
    <property type="match status" value="1"/>
</dbReference>
<proteinExistence type="inferred from homology"/>
<protein>
    <recommendedName>
        <fullName evidence="1">ESAT-6-like protein</fullName>
    </recommendedName>
</protein>
<dbReference type="InterPro" id="IPR010310">
    <property type="entry name" value="T7SS_ESAT-6-like"/>
</dbReference>
<dbReference type="Gene3D" id="1.10.287.1060">
    <property type="entry name" value="ESAT-6-like"/>
    <property type="match status" value="1"/>
</dbReference>
<comment type="similarity">
    <text evidence="1">Belongs to the WXG100 family.</text>
</comment>
<dbReference type="Proteomes" id="UP001145094">
    <property type="component" value="Unassembled WGS sequence"/>
</dbReference>
<reference evidence="2" key="2">
    <citation type="submission" date="2022-11" db="EMBL/GenBank/DDBJ databases">
        <title>Draft genome sequence of Sellimonas catena strain 18CBH55.</title>
        <authorList>
            <person name="Hisatomi A."/>
            <person name="Ohkuma M."/>
            <person name="Sakamoto M."/>
        </authorList>
    </citation>
    <scope>NUCLEOTIDE SEQUENCE</scope>
    <source>
        <strain evidence="2">18CBH55</strain>
    </source>
</reference>
<accession>A0A9W6CFC4</accession>
<organism evidence="2 3">
    <name type="scientific">Sellimonas catena</name>
    <dbReference type="NCBI Taxonomy" id="2994035"/>
    <lineage>
        <taxon>Bacteria</taxon>
        <taxon>Bacillati</taxon>
        <taxon>Bacillota</taxon>
        <taxon>Clostridia</taxon>
        <taxon>Lachnospirales</taxon>
        <taxon>Lachnospiraceae</taxon>
        <taxon>Sellimonas</taxon>
    </lineage>
</organism>
<evidence type="ECO:0000313" key="3">
    <source>
        <dbReference type="Proteomes" id="UP001145094"/>
    </source>
</evidence>
<evidence type="ECO:0000313" key="2">
    <source>
        <dbReference type="EMBL" id="GLG91569.1"/>
    </source>
</evidence>
<sequence>MASTIFDVTPEELESSATKIEGKTSEFTKAYNSIYTAVSDLRVTYKGEASDTFNQRIEGYKNDFSSAEKALKNYVQFLREYAAKMKSTENEIKSKASSLSVGQ</sequence>
<reference evidence="2" key="3">
    <citation type="journal article" date="2023" name="Int. J. Syst. Evol. Microbiol.">
        <title>Sellimonas catena sp. nov., isolated from human faeces.</title>
        <authorList>
            <person name="Hisatomi A."/>
            <person name="Ohkuma M."/>
            <person name="Sakamoto M."/>
        </authorList>
    </citation>
    <scope>NUCLEOTIDE SEQUENCE</scope>
    <source>
        <strain evidence="2">18CBH55</strain>
    </source>
</reference>